<evidence type="ECO:0000256" key="1">
    <source>
        <dbReference type="SAM" id="Phobius"/>
    </source>
</evidence>
<evidence type="ECO:0000313" key="3">
    <source>
        <dbReference type="EMBL" id="SDG95045.1"/>
    </source>
</evidence>
<keyword evidence="1" id="KW-1133">Transmembrane helix</keyword>
<dbReference type="RefSeq" id="WP_093744058.1">
    <property type="nucleotide sequence ID" value="NZ_FNBP01000015.1"/>
</dbReference>
<proteinExistence type="predicted"/>
<protein>
    <recommendedName>
        <fullName evidence="5">LPXTG-motif cell wall anchor domain-containing protein</fullName>
    </recommendedName>
</protein>
<organism evidence="3 4">
    <name type="scientific">Sulfitobacter delicatus</name>
    <dbReference type="NCBI Taxonomy" id="218672"/>
    <lineage>
        <taxon>Bacteria</taxon>
        <taxon>Pseudomonadati</taxon>
        <taxon>Pseudomonadota</taxon>
        <taxon>Alphaproteobacteria</taxon>
        <taxon>Rhodobacterales</taxon>
        <taxon>Roseobacteraceae</taxon>
        <taxon>Sulfitobacter</taxon>
    </lineage>
</organism>
<dbReference type="STRING" id="218672.SAMN04489759_11528"/>
<keyword evidence="2" id="KW-0732">Signal</keyword>
<accession>A0A1G7YFE2</accession>
<name>A0A1G7YFE2_9RHOB</name>
<sequence>MPRFAPLLALPFMSCAMAAFAHPEVLPHTHGAEVDASLTTYAVAGLAFALSGAILLSRRLKAAKA</sequence>
<feature type="transmembrane region" description="Helical" evidence="1">
    <location>
        <begin position="39"/>
        <end position="56"/>
    </location>
</feature>
<dbReference type="EMBL" id="FNBP01000015">
    <property type="protein sequence ID" value="SDG95045.1"/>
    <property type="molecule type" value="Genomic_DNA"/>
</dbReference>
<evidence type="ECO:0000256" key="2">
    <source>
        <dbReference type="SAM" id="SignalP"/>
    </source>
</evidence>
<keyword evidence="1" id="KW-0472">Membrane</keyword>
<keyword evidence="4" id="KW-1185">Reference proteome</keyword>
<dbReference type="Proteomes" id="UP000199399">
    <property type="component" value="Unassembled WGS sequence"/>
</dbReference>
<feature type="chain" id="PRO_5011707006" description="LPXTG-motif cell wall anchor domain-containing protein" evidence="2">
    <location>
        <begin position="22"/>
        <end position="65"/>
    </location>
</feature>
<evidence type="ECO:0008006" key="5">
    <source>
        <dbReference type="Google" id="ProtNLM"/>
    </source>
</evidence>
<dbReference type="AlphaFoldDB" id="A0A1G7YFE2"/>
<feature type="signal peptide" evidence="2">
    <location>
        <begin position="1"/>
        <end position="21"/>
    </location>
</feature>
<evidence type="ECO:0000313" key="4">
    <source>
        <dbReference type="Proteomes" id="UP000199399"/>
    </source>
</evidence>
<reference evidence="4" key="1">
    <citation type="submission" date="2016-10" db="EMBL/GenBank/DDBJ databases">
        <authorList>
            <person name="Varghese N."/>
            <person name="Submissions S."/>
        </authorList>
    </citation>
    <scope>NUCLEOTIDE SEQUENCE [LARGE SCALE GENOMIC DNA]</scope>
    <source>
        <strain evidence="4">DSM 16477</strain>
    </source>
</reference>
<dbReference type="OrthoDB" id="7727566at2"/>
<keyword evidence="1" id="KW-0812">Transmembrane</keyword>
<gene>
    <name evidence="3" type="ORF">SAMN04489759_11528</name>
</gene>